<comment type="caution">
    <text evidence="2">The sequence shown here is derived from an EMBL/GenBank/DDBJ whole genome shotgun (WGS) entry which is preliminary data.</text>
</comment>
<proteinExistence type="predicted"/>
<reference evidence="2" key="1">
    <citation type="submission" date="2020-12" db="EMBL/GenBank/DDBJ databases">
        <title>Antibiotic resistance and phylogeny of Pseudomonas spp. isolated over three decades from chicken meat in the Norwegian food chain.</title>
        <authorList>
            <person name="Moen B."/>
        </authorList>
    </citation>
    <scope>NUCLEOTIDE SEQUENCE</scope>
    <source>
        <strain evidence="2">MF6762</strain>
    </source>
</reference>
<dbReference type="Proteomes" id="UP000658390">
    <property type="component" value="Unassembled WGS sequence"/>
</dbReference>
<gene>
    <name evidence="2" type="ORF">JFT45_21925</name>
</gene>
<accession>A0A8I1FR72</accession>
<dbReference type="AlphaFoldDB" id="A0A8I1FR72"/>
<sequence length="108" mass="11899">MSSGFTEDDMRRALGLSETPGSPPTSHVTPPAPANKVKPEARVVGKSKPRSPKLRVTLLVSKEFEGDTVEFIHDADTLSQFDAEQDAKKLAKKEKYRFFEVVSIKPIG</sequence>
<protein>
    <submittedName>
        <fullName evidence="2">Uncharacterized protein</fullName>
    </submittedName>
</protein>
<organism evidence="2 3">
    <name type="scientific">Pseudomonas psychrophila</name>
    <dbReference type="NCBI Taxonomy" id="122355"/>
    <lineage>
        <taxon>Bacteria</taxon>
        <taxon>Pseudomonadati</taxon>
        <taxon>Pseudomonadota</taxon>
        <taxon>Gammaproteobacteria</taxon>
        <taxon>Pseudomonadales</taxon>
        <taxon>Pseudomonadaceae</taxon>
        <taxon>Pseudomonas</taxon>
    </lineage>
</organism>
<dbReference type="EMBL" id="JAEKCZ010000026">
    <property type="protein sequence ID" value="MBJ2259162.1"/>
    <property type="molecule type" value="Genomic_DNA"/>
</dbReference>
<evidence type="ECO:0000313" key="3">
    <source>
        <dbReference type="Proteomes" id="UP000658390"/>
    </source>
</evidence>
<name>A0A8I1FR72_9PSED</name>
<evidence type="ECO:0000313" key="2">
    <source>
        <dbReference type="EMBL" id="MBJ2259162.1"/>
    </source>
</evidence>
<feature type="region of interest" description="Disordered" evidence="1">
    <location>
        <begin position="1"/>
        <end position="50"/>
    </location>
</feature>
<dbReference type="RefSeq" id="WP_108184753.1">
    <property type="nucleotide sequence ID" value="NZ_JAEKCZ010000026.1"/>
</dbReference>
<evidence type="ECO:0000256" key="1">
    <source>
        <dbReference type="SAM" id="MobiDB-lite"/>
    </source>
</evidence>